<dbReference type="EMBL" id="HBUF01508587">
    <property type="protein sequence ID" value="CAG6746225.1"/>
    <property type="molecule type" value="Transcribed_RNA"/>
</dbReference>
<protein>
    <submittedName>
        <fullName evidence="1">Uncharacterized protein</fullName>
    </submittedName>
</protein>
<sequence length="152" mass="16602">MRVRDTTLSLGVRDTEPQLFVKESDAVVGTLVRDNGKSMELWWSNVAHCVRDAVEVLDVRDNGILPEVGGCLKEFDIRLELCVRDSIEELKLCVSEIVVALDVRDVDVATLDLTDKESDLVVSESNAGLDARHNAIVSLGVGEPEVVGVTLD</sequence>
<accession>A0A8D8ZEU0</accession>
<reference evidence="1" key="1">
    <citation type="submission" date="2021-05" db="EMBL/GenBank/DDBJ databases">
        <authorList>
            <person name="Alioto T."/>
            <person name="Alioto T."/>
            <person name="Gomez Garrido J."/>
        </authorList>
    </citation>
    <scope>NUCLEOTIDE SEQUENCE</scope>
</reference>
<dbReference type="EMBL" id="HBUF01508588">
    <property type="protein sequence ID" value="CAG6746226.1"/>
    <property type="molecule type" value="Transcribed_RNA"/>
</dbReference>
<evidence type="ECO:0000313" key="1">
    <source>
        <dbReference type="EMBL" id="CAG6746225.1"/>
    </source>
</evidence>
<organism evidence="1">
    <name type="scientific">Cacopsylla melanoneura</name>
    <dbReference type="NCBI Taxonomy" id="428564"/>
    <lineage>
        <taxon>Eukaryota</taxon>
        <taxon>Metazoa</taxon>
        <taxon>Ecdysozoa</taxon>
        <taxon>Arthropoda</taxon>
        <taxon>Hexapoda</taxon>
        <taxon>Insecta</taxon>
        <taxon>Pterygota</taxon>
        <taxon>Neoptera</taxon>
        <taxon>Paraneoptera</taxon>
        <taxon>Hemiptera</taxon>
        <taxon>Sternorrhyncha</taxon>
        <taxon>Psylloidea</taxon>
        <taxon>Psyllidae</taxon>
        <taxon>Psyllinae</taxon>
        <taxon>Cacopsylla</taxon>
    </lineage>
</organism>
<dbReference type="AlphaFoldDB" id="A0A8D8ZEU0"/>
<name>A0A8D8ZEU0_9HEMI</name>
<proteinExistence type="predicted"/>